<evidence type="ECO:0000313" key="2">
    <source>
        <dbReference type="EMBL" id="MFD2999716.1"/>
    </source>
</evidence>
<comment type="caution">
    <text evidence="2">The sequence shown here is derived from an EMBL/GenBank/DDBJ whole genome shotgun (WGS) entry which is preliminary data.</text>
</comment>
<dbReference type="Gene3D" id="2.40.160.60">
    <property type="entry name" value="Outer membrane protein transport protein (OMPP1/FadL/TodX)"/>
    <property type="match status" value="1"/>
</dbReference>
<keyword evidence="1" id="KW-0732">Signal</keyword>
<accession>A0ABW6BQ61</accession>
<feature type="signal peptide" evidence="1">
    <location>
        <begin position="1"/>
        <end position="21"/>
    </location>
</feature>
<dbReference type="RefSeq" id="WP_377481856.1">
    <property type="nucleotide sequence ID" value="NZ_JBHUOX010000003.1"/>
</dbReference>
<proteinExistence type="predicted"/>
<keyword evidence="3" id="KW-1185">Reference proteome</keyword>
<dbReference type="SUPFAM" id="SSF56935">
    <property type="entry name" value="Porins"/>
    <property type="match status" value="1"/>
</dbReference>
<protein>
    <submittedName>
        <fullName evidence="2">OmpP1/FadL family transporter</fullName>
    </submittedName>
</protein>
<reference evidence="3" key="1">
    <citation type="journal article" date="2019" name="Int. J. Syst. Evol. Microbiol.">
        <title>The Global Catalogue of Microorganisms (GCM) 10K type strain sequencing project: providing services to taxonomists for standard genome sequencing and annotation.</title>
        <authorList>
            <consortium name="The Broad Institute Genomics Platform"/>
            <consortium name="The Broad Institute Genome Sequencing Center for Infectious Disease"/>
            <person name="Wu L."/>
            <person name="Ma J."/>
        </authorList>
    </citation>
    <scope>NUCLEOTIDE SEQUENCE [LARGE SCALE GENOMIC DNA]</scope>
    <source>
        <strain evidence="3">KCTC 23984</strain>
    </source>
</reference>
<evidence type="ECO:0000256" key="1">
    <source>
        <dbReference type="SAM" id="SignalP"/>
    </source>
</evidence>
<evidence type="ECO:0000313" key="3">
    <source>
        <dbReference type="Proteomes" id="UP001597641"/>
    </source>
</evidence>
<organism evidence="2 3">
    <name type="scientific">Pontibacter toksunensis</name>
    <dbReference type="NCBI Taxonomy" id="1332631"/>
    <lineage>
        <taxon>Bacteria</taxon>
        <taxon>Pseudomonadati</taxon>
        <taxon>Bacteroidota</taxon>
        <taxon>Cytophagia</taxon>
        <taxon>Cytophagales</taxon>
        <taxon>Hymenobacteraceae</taxon>
        <taxon>Pontibacter</taxon>
    </lineage>
</organism>
<dbReference type="Proteomes" id="UP001597641">
    <property type="component" value="Unassembled WGS sequence"/>
</dbReference>
<sequence>MKKIVLASLALALGWSGTAFAQTEVDALRYTQLGVTGSARVQGLGGAQTALGADISNLSSNPAGIGLFRRSEFSFTPALQFNTTDTDINGARQSDERNLLTIPQAGIILSNRKGDEDASDWRGLNFGINLTRLNNFNQRISYNNTIDLDERFEQGLYGNTIVDYFADQANNRALSGGQTLRQSLDAEFGEEVSIEGLAYSTYLIDIFEDAQGQYAEPLYSLGDIAQSEVIERRGSQNQIDIGVGTSYRDRIYLGASVGIVTTNLTQESTFLESGNYVASFDEDGNPVREGNYSLELFDQFTTRGAGVNLKVGIIARPIDALRLGASIQTPTAYTLTDTYQRSLYSTTLNPDTGVPEDNSASEVPGDFSYSLTTPFKATGGVAVFLGKYGFITGDVEYVNYAGTRFSADDTYGNGSGNMFTNLNNSISSMYQSAMSYRIGAEGRYESFRVRAGYAHSGDPYASSELDGAINSVSLGAGIRLQNYYADLAYVRSTSDSRYSPYQFGDGTEPVVGISNTQNSVLLTVGYNF</sequence>
<name>A0ABW6BQ61_9BACT</name>
<gene>
    <name evidence="2" type="ORF">ACFS7Z_05050</name>
</gene>
<feature type="chain" id="PRO_5046441129" evidence="1">
    <location>
        <begin position="22"/>
        <end position="528"/>
    </location>
</feature>
<dbReference type="EMBL" id="JBHUOX010000003">
    <property type="protein sequence ID" value="MFD2999716.1"/>
    <property type="molecule type" value="Genomic_DNA"/>
</dbReference>